<name>A0AAV2I633_LYMST</name>
<keyword evidence="2" id="KW-1185">Reference proteome</keyword>
<organism evidence="1 2">
    <name type="scientific">Lymnaea stagnalis</name>
    <name type="common">Great pond snail</name>
    <name type="synonym">Helix stagnalis</name>
    <dbReference type="NCBI Taxonomy" id="6523"/>
    <lineage>
        <taxon>Eukaryota</taxon>
        <taxon>Metazoa</taxon>
        <taxon>Spiralia</taxon>
        <taxon>Lophotrochozoa</taxon>
        <taxon>Mollusca</taxon>
        <taxon>Gastropoda</taxon>
        <taxon>Heterobranchia</taxon>
        <taxon>Euthyneura</taxon>
        <taxon>Panpulmonata</taxon>
        <taxon>Hygrophila</taxon>
        <taxon>Lymnaeoidea</taxon>
        <taxon>Lymnaeidae</taxon>
        <taxon>Lymnaea</taxon>
    </lineage>
</organism>
<dbReference type="AlphaFoldDB" id="A0AAV2I633"/>
<gene>
    <name evidence="1" type="ORF">GSLYS_00014952001</name>
</gene>
<dbReference type="Proteomes" id="UP001497497">
    <property type="component" value="Unassembled WGS sequence"/>
</dbReference>
<accession>A0AAV2I633</accession>
<dbReference type="EMBL" id="CAXITT010000426">
    <property type="protein sequence ID" value="CAL1541346.1"/>
    <property type="molecule type" value="Genomic_DNA"/>
</dbReference>
<evidence type="ECO:0000313" key="1">
    <source>
        <dbReference type="EMBL" id="CAL1541346.1"/>
    </source>
</evidence>
<reference evidence="1 2" key="1">
    <citation type="submission" date="2024-04" db="EMBL/GenBank/DDBJ databases">
        <authorList>
            <consortium name="Genoscope - CEA"/>
            <person name="William W."/>
        </authorList>
    </citation>
    <scope>NUCLEOTIDE SEQUENCE [LARGE SCALE GENOMIC DNA]</scope>
</reference>
<evidence type="ECO:0000313" key="2">
    <source>
        <dbReference type="Proteomes" id="UP001497497"/>
    </source>
</evidence>
<protein>
    <submittedName>
        <fullName evidence="1">Uncharacterized protein</fullName>
    </submittedName>
</protein>
<proteinExistence type="predicted"/>
<sequence>MELGEEADEEYIIETELVDNEHLDIGPFKNDHSKEVPINGEIYSEPYLYSTVNEATKLRNSKKSNGRPPSGNTQLLVTANMEMVEHNGDAQHEEDVTIGNFDDVLVHL</sequence>
<comment type="caution">
    <text evidence="1">The sequence shown here is derived from an EMBL/GenBank/DDBJ whole genome shotgun (WGS) entry which is preliminary data.</text>
</comment>